<name>A0A2V2YYE9_9BACL</name>
<evidence type="ECO:0000313" key="1">
    <source>
        <dbReference type="EMBL" id="PWW04752.1"/>
    </source>
</evidence>
<sequence length="86" mass="10387">MTQSKPTTSEVVMMYQLQRLEQRQETDQALLNLLDRLTPSEIIDQFKLKRQERMEKRVVEMVELRKRLEHLLDRDTGQLGQLEHHE</sequence>
<organism evidence="1 2">
    <name type="scientific">Paenibacillus cellulosilyticus</name>
    <dbReference type="NCBI Taxonomy" id="375489"/>
    <lineage>
        <taxon>Bacteria</taxon>
        <taxon>Bacillati</taxon>
        <taxon>Bacillota</taxon>
        <taxon>Bacilli</taxon>
        <taxon>Bacillales</taxon>
        <taxon>Paenibacillaceae</taxon>
        <taxon>Paenibacillus</taxon>
    </lineage>
</organism>
<comment type="caution">
    <text evidence="1">The sequence shown here is derived from an EMBL/GenBank/DDBJ whole genome shotgun (WGS) entry which is preliminary data.</text>
</comment>
<dbReference type="Proteomes" id="UP000246635">
    <property type="component" value="Unassembled WGS sequence"/>
</dbReference>
<reference evidence="1 2" key="1">
    <citation type="submission" date="2018-05" db="EMBL/GenBank/DDBJ databases">
        <title>Genomic Encyclopedia of Type Strains, Phase III (KMG-III): the genomes of soil and plant-associated and newly described type strains.</title>
        <authorList>
            <person name="Whitman W."/>
        </authorList>
    </citation>
    <scope>NUCLEOTIDE SEQUENCE [LARGE SCALE GENOMIC DNA]</scope>
    <source>
        <strain evidence="1 2">CECT 5696</strain>
    </source>
</reference>
<dbReference type="RefSeq" id="WP_110043871.1">
    <property type="nucleotide sequence ID" value="NZ_CP054612.1"/>
</dbReference>
<dbReference type="AlphaFoldDB" id="A0A2V2YYE9"/>
<evidence type="ECO:0000313" key="2">
    <source>
        <dbReference type="Proteomes" id="UP000246635"/>
    </source>
</evidence>
<accession>A0A2V2YYE9</accession>
<dbReference type="EMBL" id="QGTQ01000006">
    <property type="protein sequence ID" value="PWW04752.1"/>
    <property type="molecule type" value="Genomic_DNA"/>
</dbReference>
<protein>
    <submittedName>
        <fullName evidence="1">Uncharacterized protein</fullName>
    </submittedName>
</protein>
<keyword evidence="2" id="KW-1185">Reference proteome</keyword>
<gene>
    <name evidence="1" type="ORF">DFQ01_10633</name>
</gene>
<proteinExistence type="predicted"/>